<dbReference type="EMBL" id="LFYR01001335">
    <property type="protein sequence ID" value="KMZ62567.1"/>
    <property type="molecule type" value="Genomic_DNA"/>
</dbReference>
<name>A0A0K9P2V0_ZOSMR</name>
<keyword evidence="1" id="KW-0862">Zinc</keyword>
<dbReference type="PROSITE" id="PS00028">
    <property type="entry name" value="ZINC_FINGER_C2H2_1"/>
    <property type="match status" value="1"/>
</dbReference>
<dbReference type="GO" id="GO:0000976">
    <property type="term" value="F:transcription cis-regulatory region binding"/>
    <property type="evidence" value="ECO:0000318"/>
    <property type="project" value="GO_Central"/>
</dbReference>
<dbReference type="InterPro" id="IPR013087">
    <property type="entry name" value="Znf_C2H2_type"/>
</dbReference>
<keyword evidence="1" id="KW-0479">Metal-binding</keyword>
<reference evidence="5" key="1">
    <citation type="journal article" date="2016" name="Nature">
        <title>The genome of the seagrass Zostera marina reveals angiosperm adaptation to the sea.</title>
        <authorList>
            <person name="Olsen J.L."/>
            <person name="Rouze P."/>
            <person name="Verhelst B."/>
            <person name="Lin Y.-C."/>
            <person name="Bayer T."/>
            <person name="Collen J."/>
            <person name="Dattolo E."/>
            <person name="De Paoli E."/>
            <person name="Dittami S."/>
            <person name="Maumus F."/>
            <person name="Michel G."/>
            <person name="Kersting A."/>
            <person name="Lauritano C."/>
            <person name="Lohaus R."/>
            <person name="Toepel M."/>
            <person name="Tonon T."/>
            <person name="Vanneste K."/>
            <person name="Amirebrahimi M."/>
            <person name="Brakel J."/>
            <person name="Bostroem C."/>
            <person name="Chovatia M."/>
            <person name="Grimwood J."/>
            <person name="Jenkins J.W."/>
            <person name="Jueterbock A."/>
            <person name="Mraz A."/>
            <person name="Stam W.T."/>
            <person name="Tice H."/>
            <person name="Bornberg-Bauer E."/>
            <person name="Green P.J."/>
            <person name="Pearson G.A."/>
            <person name="Procaccini G."/>
            <person name="Duarte C.M."/>
            <person name="Schmutz J."/>
            <person name="Reusch T.B.H."/>
            <person name="Van de Peer Y."/>
        </authorList>
    </citation>
    <scope>NUCLEOTIDE SEQUENCE [LARGE SCALE GENOMIC DNA]</scope>
    <source>
        <strain evidence="5">cv. Finnish</strain>
    </source>
</reference>
<dbReference type="InterPro" id="IPR036236">
    <property type="entry name" value="Znf_C2H2_sf"/>
</dbReference>
<dbReference type="GO" id="GO:0003700">
    <property type="term" value="F:DNA-binding transcription factor activity"/>
    <property type="evidence" value="ECO:0000318"/>
    <property type="project" value="GO_Central"/>
</dbReference>
<dbReference type="SUPFAM" id="SSF57667">
    <property type="entry name" value="beta-beta-alpha zinc fingers"/>
    <property type="match status" value="1"/>
</dbReference>
<feature type="domain" description="C2H2-type" evidence="3">
    <location>
        <begin position="54"/>
        <end position="81"/>
    </location>
</feature>
<dbReference type="OrthoDB" id="772256at2759"/>
<gene>
    <name evidence="4" type="ORF">ZOSMA_452G00020</name>
</gene>
<dbReference type="OMA" id="AMPNHQT"/>
<dbReference type="GO" id="GO:0010090">
    <property type="term" value="P:trichome morphogenesis"/>
    <property type="evidence" value="ECO:0007669"/>
    <property type="project" value="InterPro"/>
</dbReference>
<dbReference type="PANTHER" id="PTHR46353">
    <property type="entry name" value="ZINC FINGER PROTEIN 5"/>
    <property type="match status" value="1"/>
</dbReference>
<dbReference type="GO" id="GO:0005634">
    <property type="term" value="C:nucleus"/>
    <property type="evidence" value="ECO:0000318"/>
    <property type="project" value="GO_Central"/>
</dbReference>
<protein>
    <recommendedName>
        <fullName evidence="3">C2H2-type domain-containing protein</fullName>
    </recommendedName>
</protein>
<feature type="region of interest" description="Disordered" evidence="2">
    <location>
        <begin position="70"/>
        <end position="96"/>
    </location>
</feature>
<dbReference type="Gene3D" id="3.30.160.60">
    <property type="entry name" value="Classic Zinc Finger"/>
    <property type="match status" value="1"/>
</dbReference>
<proteinExistence type="predicted"/>
<dbReference type="GO" id="GO:0009736">
    <property type="term" value="P:cytokinin-activated signaling pathway"/>
    <property type="evidence" value="ECO:0000318"/>
    <property type="project" value="GO_Central"/>
</dbReference>
<dbReference type="GO" id="GO:0010026">
    <property type="term" value="P:trichome differentiation"/>
    <property type="evidence" value="ECO:0000318"/>
    <property type="project" value="GO_Central"/>
</dbReference>
<dbReference type="Proteomes" id="UP000036987">
    <property type="component" value="Unassembled WGS sequence"/>
</dbReference>
<dbReference type="GO" id="GO:0008270">
    <property type="term" value="F:zinc ion binding"/>
    <property type="evidence" value="ECO:0007669"/>
    <property type="project" value="UniProtKB-KW"/>
</dbReference>
<dbReference type="PROSITE" id="PS50157">
    <property type="entry name" value="ZINC_FINGER_C2H2_2"/>
    <property type="match status" value="1"/>
</dbReference>
<evidence type="ECO:0000259" key="3">
    <source>
        <dbReference type="PROSITE" id="PS50157"/>
    </source>
</evidence>
<dbReference type="InterPro" id="IPR044299">
    <property type="entry name" value="GIS3/ZFP5/ZFP6"/>
</dbReference>
<dbReference type="GO" id="GO:0009740">
    <property type="term" value="P:gibberellic acid mediated signaling pathway"/>
    <property type="evidence" value="ECO:0000318"/>
    <property type="project" value="GO_Central"/>
</dbReference>
<sequence>MVEKIEYETKPPVTVRAPLKIFGFRLSHDEQQQRQRQEEEVNLASGVVVDGRKYECQYCCREFTNSQALGGHQNAHKKERQQLKRSQLQNHHQNSGGRMMMFSRNPIMPSFSHPTTPASNWVYYSHSHMALNSFQQPHGCNMTHEEVRLRKKTVKTVLTSPPPPAVADEERRDELELDLHLSLAPAGSVRRRLE</sequence>
<evidence type="ECO:0000256" key="2">
    <source>
        <dbReference type="SAM" id="MobiDB-lite"/>
    </source>
</evidence>
<evidence type="ECO:0000256" key="1">
    <source>
        <dbReference type="PROSITE-ProRule" id="PRU00042"/>
    </source>
</evidence>
<feature type="compositionally biased region" description="Polar residues" evidence="2">
    <location>
        <begin position="84"/>
        <end position="96"/>
    </location>
</feature>
<comment type="caution">
    <text evidence="4">The sequence shown here is derived from an EMBL/GenBank/DDBJ whole genome shotgun (WGS) entry which is preliminary data.</text>
</comment>
<dbReference type="AlphaFoldDB" id="A0A0K9P2V0"/>
<organism evidence="4 5">
    <name type="scientific">Zostera marina</name>
    <name type="common">Eelgrass</name>
    <dbReference type="NCBI Taxonomy" id="29655"/>
    <lineage>
        <taxon>Eukaryota</taxon>
        <taxon>Viridiplantae</taxon>
        <taxon>Streptophyta</taxon>
        <taxon>Embryophyta</taxon>
        <taxon>Tracheophyta</taxon>
        <taxon>Spermatophyta</taxon>
        <taxon>Magnoliopsida</taxon>
        <taxon>Liliopsida</taxon>
        <taxon>Zosteraceae</taxon>
        <taxon>Zostera</taxon>
    </lineage>
</organism>
<keyword evidence="1" id="KW-0863">Zinc-finger</keyword>
<accession>A0A0K9P2V0</accession>
<evidence type="ECO:0000313" key="5">
    <source>
        <dbReference type="Proteomes" id="UP000036987"/>
    </source>
</evidence>
<dbReference type="PANTHER" id="PTHR46353:SF9">
    <property type="entry name" value="ZINC FINGER PROTEIN GIS3"/>
    <property type="match status" value="1"/>
</dbReference>
<keyword evidence="5" id="KW-1185">Reference proteome</keyword>
<evidence type="ECO:0000313" key="4">
    <source>
        <dbReference type="EMBL" id="KMZ62567.1"/>
    </source>
</evidence>